<dbReference type="EMBL" id="PDWZ02000024">
    <property type="protein sequence ID" value="KAB2098613.1"/>
    <property type="molecule type" value="Genomic_DNA"/>
</dbReference>
<sequence>MGKQLLERDSLFIKDIRVMDELLQKAQNPPSWTIEEEILRPQESSRIYQAQFSQPICTALQIAIFKFLKRCGIPITAVVGHSSGEIAASYACGALSLREAMLCSYSLGLVTGAQELTGGMAAVGMSSEEVLPYLNENVLVAAENSPKLTTISGPVVELNQVMNNIRKNCSDSFLRRLQVDMAYHSREMHTLSKPYLDLLYAEFNPSTETSRLPRIPMYSTVTGKLVREHLSPEYWVQNLVSPVRYMQAIREILTATPQCVFLEIGPHPQLASPILQICVEANIAANYIPTLIRGVPCEQSLLTTVGKVWQQGIHVDFTVLFPPGPLESET</sequence>
<dbReference type="Proteomes" id="UP000293547">
    <property type="component" value="Unassembled WGS sequence"/>
</dbReference>
<reference evidence="1 2" key="1">
    <citation type="journal article" date="2019" name="bioRxiv">
        <title>Genomics, evolutionary history and diagnostics of the Alternaria alternata species group including apple and Asian pear pathotypes.</title>
        <authorList>
            <person name="Armitage A.D."/>
            <person name="Cockerton H.M."/>
            <person name="Sreenivasaprasad S."/>
            <person name="Woodhall J.W."/>
            <person name="Lane C.R."/>
            <person name="Harrison R.J."/>
            <person name="Clarkson J.P."/>
        </authorList>
    </citation>
    <scope>NUCLEOTIDE SEQUENCE [LARGE SCALE GENOMIC DNA]</scope>
    <source>
        <strain evidence="1 2">FERA 650</strain>
    </source>
</reference>
<keyword evidence="2" id="KW-1185">Reference proteome</keyword>
<gene>
    <name evidence="1" type="ORF">AG0111_0g13165</name>
</gene>
<organism evidence="1 2">
    <name type="scientific">Alternaria gaisen</name>
    <dbReference type="NCBI Taxonomy" id="167740"/>
    <lineage>
        <taxon>Eukaryota</taxon>
        <taxon>Fungi</taxon>
        <taxon>Dikarya</taxon>
        <taxon>Ascomycota</taxon>
        <taxon>Pezizomycotina</taxon>
        <taxon>Dothideomycetes</taxon>
        <taxon>Pleosporomycetidae</taxon>
        <taxon>Pleosporales</taxon>
        <taxon>Pleosporineae</taxon>
        <taxon>Pleosporaceae</taxon>
        <taxon>Alternaria</taxon>
        <taxon>Alternaria sect. Alternaria</taxon>
    </lineage>
</organism>
<proteinExistence type="predicted"/>
<accession>A0ACB6F2I3</accession>
<evidence type="ECO:0000313" key="2">
    <source>
        <dbReference type="Proteomes" id="UP000293547"/>
    </source>
</evidence>
<evidence type="ECO:0000313" key="1">
    <source>
        <dbReference type="EMBL" id="KAB2098613.1"/>
    </source>
</evidence>
<name>A0ACB6F2I3_9PLEO</name>
<comment type="caution">
    <text evidence="1">The sequence shown here is derived from an EMBL/GenBank/DDBJ whole genome shotgun (WGS) entry which is preliminary data.</text>
</comment>
<protein>
    <submittedName>
        <fullName evidence="1">Uncharacterized protein</fullName>
    </submittedName>
</protein>